<dbReference type="Proteomes" id="UP000187455">
    <property type="component" value="Unassembled WGS sequence"/>
</dbReference>
<proteinExistence type="predicted"/>
<sequence>MIEHRENDIEMSIELHRESSGDVSFPSSGTSNAHEFIRIIEPIAVESEVLDVYSNTYIINDPEPAFLEAPADVMERPVVSARDSRDGIL</sequence>
<reference evidence="1 2" key="1">
    <citation type="journal article" date="2016" name="Mol. Biol. Evol.">
        <title>Genome-Wide Survey of Gut Fungi (Harpellales) Reveals the First Horizontally Transferred Ubiquitin Gene from a Mosquito Host.</title>
        <authorList>
            <person name="Wang Y."/>
            <person name="White M.M."/>
            <person name="Kvist S."/>
            <person name="Moncalvo J.M."/>
        </authorList>
    </citation>
    <scope>NUCLEOTIDE SEQUENCE [LARGE SCALE GENOMIC DNA]</scope>
    <source>
        <strain evidence="1 2">ALG-7-W6</strain>
    </source>
</reference>
<gene>
    <name evidence="1" type="ORF">AYI68_g7486</name>
</gene>
<evidence type="ECO:0000313" key="1">
    <source>
        <dbReference type="EMBL" id="OLY78466.1"/>
    </source>
</evidence>
<organism evidence="1 2">
    <name type="scientific">Smittium mucronatum</name>
    <dbReference type="NCBI Taxonomy" id="133383"/>
    <lineage>
        <taxon>Eukaryota</taxon>
        <taxon>Fungi</taxon>
        <taxon>Fungi incertae sedis</taxon>
        <taxon>Zoopagomycota</taxon>
        <taxon>Kickxellomycotina</taxon>
        <taxon>Harpellomycetes</taxon>
        <taxon>Harpellales</taxon>
        <taxon>Legeriomycetaceae</taxon>
        <taxon>Smittium</taxon>
    </lineage>
</organism>
<comment type="caution">
    <text evidence="1">The sequence shown here is derived from an EMBL/GenBank/DDBJ whole genome shotgun (WGS) entry which is preliminary data.</text>
</comment>
<keyword evidence="2" id="KW-1185">Reference proteome</keyword>
<name>A0A1R0GNK3_9FUNG</name>
<accession>A0A1R0GNK3</accession>
<dbReference type="AlphaFoldDB" id="A0A1R0GNK3"/>
<dbReference type="EMBL" id="LSSL01006356">
    <property type="protein sequence ID" value="OLY78466.1"/>
    <property type="molecule type" value="Genomic_DNA"/>
</dbReference>
<evidence type="ECO:0000313" key="2">
    <source>
        <dbReference type="Proteomes" id="UP000187455"/>
    </source>
</evidence>
<protein>
    <submittedName>
        <fullName evidence="1">Uncharacterized protein</fullName>
    </submittedName>
</protein>